<feature type="compositionally biased region" description="Basic and acidic residues" evidence="18">
    <location>
        <begin position="413"/>
        <end position="447"/>
    </location>
</feature>
<evidence type="ECO:0000259" key="19">
    <source>
        <dbReference type="SMART" id="SM01044"/>
    </source>
</evidence>
<evidence type="ECO:0000256" key="6">
    <source>
        <dbReference type="ARBA" id="ARBA00019964"/>
    </source>
</evidence>
<keyword evidence="11" id="KW-0509">mRNA transport</keyword>
<sequence length="781" mass="88528">MSAKMADRRRRRRVKSNEDSEEYSEESGDEQEVDKISEAGSVDESKEPVLVDSEYESAEEEKTTDKKGNEKELNCSEELVEIKESSPIPQTEVVLEHGLDAEECEEINAIGEEGGVEEAADETLIDGEVVQDGEYEEEEEDDDDEEEDEEIDEEGENEEQQEWKEGERQQGDGQESQQQLKEKVLDDDEDKRNPQYIPKKGGFYEHDDRLGDDEEREEEEKEEEKDKKGNKKKLWREDNTWQHDRFNENDQKPKSKDELVNAYGYDIRNEDDAPRARRRRRFTGPAKYTRRWNDEAAYIKTNSKWIGPEIGRRGGGGRGRGIVGVRRGWNRFPGGNTGDRIGNKSQMGFRPRPFNNNNRDMNEKNGDLNAEDETHKTVRSSHSESEIEEISETKSTHVSGETALNPQNFPPLTKEEDRPKSPTIVHESKSSGEMPRYEKPVRIEVRPRGGGRGGGIIRRGGGDRRAFSSNLRKDGRKYNNNDSGSEGSTNRHPSGGGNIEQRRQVTVPPRLQEAAASNRPKRYSSQRQRNAPIGYQQRSPPPNAAPLPPRFYDHGVEYHSSVPESNYQQPMYPDAAPNPPPQNNGPMIPPSPQPFTGYTPGFQEPYAIRPMASPPRIYVPTGTMPVSSPYMNYVPPPTNYPPYTFPPQPPPPPAYSSAPPTVVCTTTILRSEIVVENQLWPENQCYTTNLFLSRKMILGQSTQEFYRDGITYYNTQSQHYPPARNHLRRPKAAIPIVPPPDLKDNEDNEDGIDDGDEKSIDNDIDAVIDDSIHSAEVAVEG</sequence>
<feature type="compositionally biased region" description="Basic and acidic residues" evidence="18">
    <location>
        <begin position="60"/>
        <end position="73"/>
    </location>
</feature>
<feature type="compositionally biased region" description="Basic and acidic residues" evidence="18">
    <location>
        <begin position="460"/>
        <end position="479"/>
    </location>
</feature>
<dbReference type="SMART" id="SM01044">
    <property type="entry name" value="Btz"/>
    <property type="match status" value="1"/>
</dbReference>
<dbReference type="Pfam" id="PF09405">
    <property type="entry name" value="Btz"/>
    <property type="match status" value="1"/>
</dbReference>
<keyword evidence="12" id="KW-0810">Translation regulation</keyword>
<feature type="compositionally biased region" description="Basic and acidic residues" evidence="18">
    <location>
        <begin position="360"/>
        <end position="395"/>
    </location>
</feature>
<keyword evidence="17" id="KW-0966">Cell projection</keyword>
<evidence type="ECO:0000256" key="18">
    <source>
        <dbReference type="SAM" id="MobiDB-lite"/>
    </source>
</evidence>
<dbReference type="HOGENOM" id="CLU_358765_0_0_1"/>
<evidence type="ECO:0000256" key="2">
    <source>
        <dbReference type="ARBA" id="ARBA00004279"/>
    </source>
</evidence>
<dbReference type="GO" id="GO:0010494">
    <property type="term" value="C:cytoplasmic stress granule"/>
    <property type="evidence" value="ECO:0007669"/>
    <property type="project" value="UniProtKB-SubCell"/>
</dbReference>
<feature type="region of interest" description="Disordered" evidence="18">
    <location>
        <begin position="1"/>
        <end position="73"/>
    </location>
</feature>
<evidence type="ECO:0000256" key="10">
    <source>
        <dbReference type="ARBA" id="ARBA00022728"/>
    </source>
</evidence>
<dbReference type="GO" id="GO:0008380">
    <property type="term" value="P:RNA splicing"/>
    <property type="evidence" value="ECO:0007669"/>
    <property type="project" value="UniProtKB-KW"/>
</dbReference>
<feature type="region of interest" description="Disordered" evidence="18">
    <location>
        <begin position="734"/>
        <end position="762"/>
    </location>
</feature>
<evidence type="ECO:0000256" key="17">
    <source>
        <dbReference type="ARBA" id="ARBA00023273"/>
    </source>
</evidence>
<feature type="compositionally biased region" description="Acidic residues" evidence="18">
    <location>
        <begin position="114"/>
        <end position="160"/>
    </location>
</feature>
<protein>
    <recommendedName>
        <fullName evidence="6">Protein CASC3</fullName>
    </recommendedName>
</protein>
<feature type="compositionally biased region" description="Gly residues" evidence="18">
    <location>
        <begin position="448"/>
        <end position="459"/>
    </location>
</feature>
<reference evidence="21" key="1">
    <citation type="submission" date="2011-05" db="EMBL/GenBank/DDBJ databases">
        <authorList>
            <person name="Richards S.R."/>
            <person name="Qu J."/>
            <person name="Jiang H."/>
            <person name="Jhangiani S.N."/>
            <person name="Agravi P."/>
            <person name="Goodspeed R."/>
            <person name="Gross S."/>
            <person name="Mandapat C."/>
            <person name="Jackson L."/>
            <person name="Mathew T."/>
            <person name="Pu L."/>
            <person name="Thornton R."/>
            <person name="Saada N."/>
            <person name="Wilczek-Boney K.B."/>
            <person name="Lee S."/>
            <person name="Kovar C."/>
            <person name="Wu Y."/>
            <person name="Scherer S.E."/>
            <person name="Worley K.C."/>
            <person name="Muzny D.M."/>
            <person name="Gibbs R."/>
        </authorList>
    </citation>
    <scope>NUCLEOTIDE SEQUENCE</scope>
    <source>
        <strain evidence="21">Brora</strain>
    </source>
</reference>
<dbReference type="GO" id="GO:0006417">
    <property type="term" value="P:regulation of translation"/>
    <property type="evidence" value="ECO:0007669"/>
    <property type="project" value="UniProtKB-KW"/>
</dbReference>
<evidence type="ECO:0000256" key="11">
    <source>
        <dbReference type="ARBA" id="ARBA00022816"/>
    </source>
</evidence>
<feature type="compositionally biased region" description="Acidic residues" evidence="18">
    <location>
        <begin position="19"/>
        <end position="32"/>
    </location>
</feature>
<feature type="compositionally biased region" description="Basic and acidic residues" evidence="18">
    <location>
        <begin position="161"/>
        <end position="170"/>
    </location>
</feature>
<dbReference type="PANTHER" id="PTHR13434:SF0">
    <property type="entry name" value="PROTEIN CASC3"/>
    <property type="match status" value="1"/>
</dbReference>
<comment type="similarity">
    <text evidence="5">Belongs to the CASC3 family.</text>
</comment>
<evidence type="ECO:0000256" key="14">
    <source>
        <dbReference type="ARBA" id="ARBA00023161"/>
    </source>
</evidence>
<dbReference type="GO" id="GO:0048471">
    <property type="term" value="C:perinuclear region of cytoplasm"/>
    <property type="evidence" value="ECO:0007669"/>
    <property type="project" value="UniProtKB-SubCell"/>
</dbReference>
<feature type="compositionally biased region" description="Acidic residues" evidence="18">
    <location>
        <begin position="210"/>
        <end position="223"/>
    </location>
</feature>
<feature type="compositionally biased region" description="Pro residues" evidence="18">
    <location>
        <begin position="576"/>
        <end position="593"/>
    </location>
</feature>
<evidence type="ECO:0000256" key="13">
    <source>
        <dbReference type="ARBA" id="ARBA00022884"/>
    </source>
</evidence>
<dbReference type="GO" id="GO:0030425">
    <property type="term" value="C:dendrite"/>
    <property type="evidence" value="ECO:0007669"/>
    <property type="project" value="UniProtKB-SubCell"/>
</dbReference>
<feature type="compositionally biased region" description="Polar residues" evidence="18">
    <location>
        <begin position="480"/>
        <end position="492"/>
    </location>
</feature>
<feature type="domain" description="Btz" evidence="19">
    <location>
        <begin position="163"/>
        <end position="272"/>
    </location>
</feature>
<dbReference type="InterPro" id="IPR028544">
    <property type="entry name" value="CASC3"/>
</dbReference>
<dbReference type="GO" id="GO:0051028">
    <property type="term" value="P:mRNA transport"/>
    <property type="evidence" value="ECO:0007669"/>
    <property type="project" value="UniProtKB-KW"/>
</dbReference>
<dbReference type="GO" id="GO:0005681">
    <property type="term" value="C:spliceosomal complex"/>
    <property type="evidence" value="ECO:0007669"/>
    <property type="project" value="UniProtKB-KW"/>
</dbReference>
<evidence type="ECO:0000313" key="21">
    <source>
        <dbReference type="Proteomes" id="UP000014500"/>
    </source>
</evidence>
<dbReference type="EnsemblMetazoa" id="SMAR013358-RA">
    <property type="protein sequence ID" value="SMAR013358-PA"/>
    <property type="gene ID" value="SMAR013358"/>
</dbReference>
<keyword evidence="13" id="KW-0694">RNA-binding</keyword>
<keyword evidence="14" id="KW-0866">Nonsense-mediated mRNA decay</keyword>
<dbReference type="GO" id="GO:0003729">
    <property type="term" value="F:mRNA binding"/>
    <property type="evidence" value="ECO:0007669"/>
    <property type="project" value="InterPro"/>
</dbReference>
<dbReference type="EMBL" id="JH432122">
    <property type="status" value="NOT_ANNOTATED_CDS"/>
    <property type="molecule type" value="Genomic_DNA"/>
</dbReference>
<dbReference type="STRING" id="126957.T1JHM7"/>
<proteinExistence type="inferred from homology"/>
<dbReference type="OMA" id="NRMEEMS"/>
<evidence type="ECO:0000256" key="7">
    <source>
        <dbReference type="ARBA" id="ARBA00022448"/>
    </source>
</evidence>
<feature type="compositionally biased region" description="Basic and acidic residues" evidence="18">
    <location>
        <begin position="235"/>
        <end position="259"/>
    </location>
</feature>
<dbReference type="PANTHER" id="PTHR13434">
    <property type="entry name" value="PROTEIN CASC3"/>
    <property type="match status" value="1"/>
</dbReference>
<evidence type="ECO:0000256" key="8">
    <source>
        <dbReference type="ARBA" id="ARBA00022490"/>
    </source>
</evidence>
<evidence type="ECO:0000256" key="4">
    <source>
        <dbReference type="ARBA" id="ARBA00004556"/>
    </source>
</evidence>
<evidence type="ECO:0000256" key="9">
    <source>
        <dbReference type="ARBA" id="ARBA00022664"/>
    </source>
</evidence>
<feature type="region of interest" description="Disordered" evidence="18">
    <location>
        <begin position="109"/>
        <end position="282"/>
    </location>
</feature>
<dbReference type="Proteomes" id="UP000014500">
    <property type="component" value="Unassembled WGS sequence"/>
</dbReference>
<keyword evidence="16" id="KW-0539">Nucleus</keyword>
<dbReference type="eggNOG" id="KOG4264">
    <property type="taxonomic scope" value="Eukaryota"/>
</dbReference>
<evidence type="ECO:0000256" key="1">
    <source>
        <dbReference type="ARBA" id="ARBA00004210"/>
    </source>
</evidence>
<keyword evidence="7" id="KW-0813">Transport</keyword>
<keyword evidence="21" id="KW-1185">Reference proteome</keyword>
<feature type="compositionally biased region" description="Gly residues" evidence="18">
    <location>
        <begin position="313"/>
        <end position="322"/>
    </location>
</feature>
<keyword evidence="8" id="KW-0963">Cytoplasm</keyword>
<evidence type="ECO:0000256" key="16">
    <source>
        <dbReference type="ARBA" id="ARBA00023242"/>
    </source>
</evidence>
<organism evidence="20 21">
    <name type="scientific">Strigamia maritima</name>
    <name type="common">European centipede</name>
    <name type="synonym">Geophilus maritimus</name>
    <dbReference type="NCBI Taxonomy" id="126957"/>
    <lineage>
        <taxon>Eukaryota</taxon>
        <taxon>Metazoa</taxon>
        <taxon>Ecdysozoa</taxon>
        <taxon>Arthropoda</taxon>
        <taxon>Myriapoda</taxon>
        <taxon>Chilopoda</taxon>
        <taxon>Pleurostigmophora</taxon>
        <taxon>Geophilomorpha</taxon>
        <taxon>Linotaeniidae</taxon>
        <taxon>Strigamia</taxon>
    </lineage>
</organism>
<evidence type="ECO:0000256" key="12">
    <source>
        <dbReference type="ARBA" id="ARBA00022845"/>
    </source>
</evidence>
<keyword evidence="9" id="KW-0507">mRNA processing</keyword>
<comment type="subcellular location">
    <subcellularLocation>
        <location evidence="2">Cell projection</location>
        <location evidence="2">Dendrite</location>
    </subcellularLocation>
    <subcellularLocation>
        <location evidence="1">Cytoplasm</location>
        <location evidence="1">Stress granule</location>
    </subcellularLocation>
    <subcellularLocation>
        <location evidence="4">Cytoplasm</location>
        <location evidence="4">Perinuclear region</location>
    </subcellularLocation>
    <subcellularLocation>
        <location evidence="3">Nucleus speckle</location>
    </subcellularLocation>
</comment>
<evidence type="ECO:0000256" key="15">
    <source>
        <dbReference type="ARBA" id="ARBA00023187"/>
    </source>
</evidence>
<feature type="compositionally biased region" description="Acidic residues" evidence="18">
    <location>
        <begin position="744"/>
        <end position="762"/>
    </location>
</feature>
<dbReference type="GO" id="GO:0016607">
    <property type="term" value="C:nuclear speck"/>
    <property type="evidence" value="ECO:0007669"/>
    <property type="project" value="UniProtKB-SubCell"/>
</dbReference>
<reference evidence="20" key="2">
    <citation type="submission" date="2015-02" db="UniProtKB">
        <authorList>
            <consortium name="EnsemblMetazoa"/>
        </authorList>
    </citation>
    <scope>IDENTIFICATION</scope>
</reference>
<feature type="region of interest" description="Disordered" evidence="18">
    <location>
        <begin position="306"/>
        <end position="603"/>
    </location>
</feature>
<feature type="compositionally biased region" description="Pro residues" evidence="18">
    <location>
        <begin position="539"/>
        <end position="549"/>
    </location>
</feature>
<evidence type="ECO:0000256" key="5">
    <source>
        <dbReference type="ARBA" id="ARBA00009548"/>
    </source>
</evidence>
<evidence type="ECO:0000313" key="20">
    <source>
        <dbReference type="EnsemblMetazoa" id="SMAR013358-PA"/>
    </source>
</evidence>
<keyword evidence="10" id="KW-0747">Spliceosome</keyword>
<feature type="compositionally biased region" description="Polar residues" evidence="18">
    <location>
        <begin position="396"/>
        <end position="407"/>
    </location>
</feature>
<dbReference type="GO" id="GO:0035145">
    <property type="term" value="C:exon-exon junction complex"/>
    <property type="evidence" value="ECO:0007669"/>
    <property type="project" value="InterPro"/>
</dbReference>
<dbReference type="GO" id="GO:0000184">
    <property type="term" value="P:nuclear-transcribed mRNA catabolic process, nonsense-mediated decay"/>
    <property type="evidence" value="ECO:0007669"/>
    <property type="project" value="UniProtKB-KW"/>
</dbReference>
<name>T1JHM7_STRMM</name>
<dbReference type="AlphaFoldDB" id="T1JHM7"/>
<accession>T1JHM7</accession>
<dbReference type="GO" id="GO:0006397">
    <property type="term" value="P:mRNA processing"/>
    <property type="evidence" value="ECO:0007669"/>
    <property type="project" value="UniProtKB-KW"/>
</dbReference>
<dbReference type="InterPro" id="IPR018545">
    <property type="entry name" value="Btz_dom"/>
</dbReference>
<feature type="compositionally biased region" description="Low complexity" evidence="18">
    <location>
        <begin position="349"/>
        <end position="359"/>
    </location>
</feature>
<evidence type="ECO:0000256" key="3">
    <source>
        <dbReference type="ARBA" id="ARBA00004324"/>
    </source>
</evidence>
<keyword evidence="15" id="KW-0508">mRNA splicing</keyword>
<feature type="compositionally biased region" description="Basic and acidic residues" evidence="18">
    <location>
        <begin position="33"/>
        <end position="49"/>
    </location>
</feature>